<dbReference type="PANTHER" id="PTHR33508:SF1">
    <property type="entry name" value="UPF0056 MEMBRANE PROTEIN YHCE"/>
    <property type="match status" value="1"/>
</dbReference>
<proteinExistence type="inferred from homology"/>
<evidence type="ECO:0000256" key="3">
    <source>
        <dbReference type="ARBA" id="ARBA00022475"/>
    </source>
</evidence>
<gene>
    <name evidence="8" type="ORF">TMPK1_18810</name>
</gene>
<dbReference type="RefSeq" id="WP_420242747.1">
    <property type="nucleotide sequence ID" value="NZ_BOPV01000001.1"/>
</dbReference>
<organism evidence="8 9">
    <name type="scientific">Roseiterribacter gracilis</name>
    <dbReference type="NCBI Taxonomy" id="2812848"/>
    <lineage>
        <taxon>Bacteria</taxon>
        <taxon>Pseudomonadati</taxon>
        <taxon>Pseudomonadota</taxon>
        <taxon>Alphaproteobacteria</taxon>
        <taxon>Rhodospirillales</taxon>
        <taxon>Roseiterribacteraceae</taxon>
        <taxon>Roseiterribacter</taxon>
    </lineage>
</organism>
<keyword evidence="5 7" id="KW-1133">Transmembrane helix</keyword>
<dbReference type="GO" id="GO:0005886">
    <property type="term" value="C:plasma membrane"/>
    <property type="evidence" value="ECO:0007669"/>
    <property type="project" value="UniProtKB-SubCell"/>
</dbReference>
<dbReference type="NCBIfam" id="TIGR00427">
    <property type="entry name" value="NAAT family transporter"/>
    <property type="match status" value="1"/>
</dbReference>
<evidence type="ECO:0000313" key="8">
    <source>
        <dbReference type="EMBL" id="GIL39644.1"/>
    </source>
</evidence>
<dbReference type="EMBL" id="BOPV01000001">
    <property type="protein sequence ID" value="GIL39644.1"/>
    <property type="molecule type" value="Genomic_DNA"/>
</dbReference>
<comment type="subcellular location">
    <subcellularLocation>
        <location evidence="1 7">Cell membrane</location>
        <topology evidence="1 7">Multi-pass membrane protein</topology>
    </subcellularLocation>
</comment>
<feature type="transmembrane region" description="Helical" evidence="7">
    <location>
        <begin position="71"/>
        <end position="90"/>
    </location>
</feature>
<keyword evidence="9" id="KW-1185">Reference proteome</keyword>
<feature type="transmembrane region" description="Helical" evidence="7">
    <location>
        <begin position="184"/>
        <end position="208"/>
    </location>
</feature>
<keyword evidence="4 7" id="KW-0812">Transmembrane</keyword>
<comment type="caution">
    <text evidence="8">The sequence shown here is derived from an EMBL/GenBank/DDBJ whole genome shotgun (WGS) entry which is preliminary data.</text>
</comment>
<name>A0A8S8XA66_9PROT</name>
<dbReference type="InterPro" id="IPR002771">
    <property type="entry name" value="Multi_antbiot-R_MarC"/>
</dbReference>
<evidence type="ECO:0000256" key="4">
    <source>
        <dbReference type="ARBA" id="ARBA00022692"/>
    </source>
</evidence>
<keyword evidence="6 7" id="KW-0472">Membrane</keyword>
<evidence type="ECO:0000256" key="7">
    <source>
        <dbReference type="RuleBase" id="RU362048"/>
    </source>
</evidence>
<reference evidence="8" key="1">
    <citation type="submission" date="2021-02" db="EMBL/GenBank/DDBJ databases">
        <title>Genome sequence of Rhodospirillales sp. strain TMPK1 isolated from soil.</title>
        <authorList>
            <person name="Nakai R."/>
            <person name="Kusada H."/>
            <person name="Tamaki H."/>
        </authorList>
    </citation>
    <scope>NUCLEOTIDE SEQUENCE</scope>
    <source>
        <strain evidence="8">TMPK1</strain>
    </source>
</reference>
<evidence type="ECO:0000256" key="6">
    <source>
        <dbReference type="ARBA" id="ARBA00023136"/>
    </source>
</evidence>
<sequence length="211" mass="22238">MLDLALNSFITLFVIIDPVGLIPIYQGLAQKAGWRLRGHLALRGVGIGGGVLLLFAVAGDPLLHALGVSLPAFRAAGGAMLFLIGLEMMFQRRTQRRSRSADAVEETHPEDVSIFPLAMPLIAGPGAITSVMLMMGRAQHDWRAQAVVIGTLIAVLAITYATFAASNRLSKLVGPTLSEVLTRLLGIILAAVGVEYLVGGLYGAWAAAAAR</sequence>
<evidence type="ECO:0000256" key="5">
    <source>
        <dbReference type="ARBA" id="ARBA00022989"/>
    </source>
</evidence>
<feature type="transmembrane region" description="Helical" evidence="7">
    <location>
        <begin position="6"/>
        <end position="28"/>
    </location>
</feature>
<evidence type="ECO:0000256" key="1">
    <source>
        <dbReference type="ARBA" id="ARBA00004651"/>
    </source>
</evidence>
<comment type="similarity">
    <text evidence="2 7">Belongs to the UPF0056 (MarC) family.</text>
</comment>
<dbReference type="PANTHER" id="PTHR33508">
    <property type="entry name" value="UPF0056 MEMBRANE PROTEIN YHCE"/>
    <property type="match status" value="1"/>
</dbReference>
<dbReference type="Pfam" id="PF01914">
    <property type="entry name" value="MarC"/>
    <property type="match status" value="1"/>
</dbReference>
<keyword evidence="3" id="KW-1003">Cell membrane</keyword>
<feature type="transmembrane region" description="Helical" evidence="7">
    <location>
        <begin position="142"/>
        <end position="164"/>
    </location>
</feature>
<dbReference type="Proteomes" id="UP000681075">
    <property type="component" value="Unassembled WGS sequence"/>
</dbReference>
<protein>
    <recommendedName>
        <fullName evidence="7">UPF0056 membrane protein</fullName>
    </recommendedName>
</protein>
<feature type="transmembrane region" description="Helical" evidence="7">
    <location>
        <begin position="40"/>
        <end position="59"/>
    </location>
</feature>
<evidence type="ECO:0000256" key="2">
    <source>
        <dbReference type="ARBA" id="ARBA00009784"/>
    </source>
</evidence>
<evidence type="ECO:0000313" key="9">
    <source>
        <dbReference type="Proteomes" id="UP000681075"/>
    </source>
</evidence>
<comment type="caution">
    <text evidence="7">Lacks conserved residue(s) required for the propagation of feature annotation.</text>
</comment>
<accession>A0A8S8XA66</accession>
<dbReference type="AlphaFoldDB" id="A0A8S8XA66"/>